<organism evidence="3 4">
    <name type="scientific">Aspergillus versicolor CBS 583.65</name>
    <dbReference type="NCBI Taxonomy" id="1036611"/>
    <lineage>
        <taxon>Eukaryota</taxon>
        <taxon>Fungi</taxon>
        <taxon>Dikarya</taxon>
        <taxon>Ascomycota</taxon>
        <taxon>Pezizomycotina</taxon>
        <taxon>Eurotiomycetes</taxon>
        <taxon>Eurotiomycetidae</taxon>
        <taxon>Eurotiales</taxon>
        <taxon>Aspergillaceae</taxon>
        <taxon>Aspergillus</taxon>
        <taxon>Aspergillus subgen. Nidulantes</taxon>
    </lineage>
</organism>
<dbReference type="Proteomes" id="UP000184073">
    <property type="component" value="Unassembled WGS sequence"/>
</dbReference>
<sequence length="385" mass="44961">MTTQGFGMQVLKARHGDQKFTIDIDDWFNRVEQEPGYLFGYMYEQQISYVDTIQASHTKLSEYKSQMNDMTDELERLKVSKEKDKKQIAELNEKLAASNRKLKLSEDNNKRWETYKNEVEKWKSEKQLAEAARAGKDSARITELNIEVAFQKQRIEELEKKSGAHDIMKDEIADPTEGTFCPPSEYEVFSSWLPEPPALVDGVDIKFANWKYLMEMKFRENHDHFDTPGSRLAYLISCTSGEAQDQLLTRLRSKILKSITDVPEALEYLEMVFHKPELRSTDVHDFRFPGEDTGSFWRFFRAFVWNAVKHELLEEDWSPKLHEFLQLKLDKDIGDFSSYQEGTSKELAKEVFLRLLRQEWDDNVGQVEPENGRANGRTNGKLVKN</sequence>
<feature type="coiled-coil region" evidence="1">
    <location>
        <begin position="60"/>
        <end position="108"/>
    </location>
</feature>
<dbReference type="RefSeq" id="XP_040667028.1">
    <property type="nucleotide sequence ID" value="XM_040815629.1"/>
</dbReference>
<dbReference type="GeneID" id="63731140"/>
<protein>
    <submittedName>
        <fullName evidence="3">Uncharacterized protein</fullName>
    </submittedName>
</protein>
<evidence type="ECO:0000256" key="2">
    <source>
        <dbReference type="SAM" id="MobiDB-lite"/>
    </source>
</evidence>
<dbReference type="VEuPathDB" id="FungiDB:ASPVEDRAFT_626418"/>
<evidence type="ECO:0000313" key="3">
    <source>
        <dbReference type="EMBL" id="OJJ01266.1"/>
    </source>
</evidence>
<evidence type="ECO:0000256" key="1">
    <source>
        <dbReference type="SAM" id="Coils"/>
    </source>
</evidence>
<evidence type="ECO:0000313" key="4">
    <source>
        <dbReference type="Proteomes" id="UP000184073"/>
    </source>
</evidence>
<name>A0A1L9PIJ5_ASPVE</name>
<accession>A0A1L9PIJ5</accession>
<reference evidence="4" key="1">
    <citation type="journal article" date="2017" name="Genome Biol.">
        <title>Comparative genomics reveals high biological diversity and specific adaptations in the industrially and medically important fungal genus Aspergillus.</title>
        <authorList>
            <person name="de Vries R.P."/>
            <person name="Riley R."/>
            <person name="Wiebenga A."/>
            <person name="Aguilar-Osorio G."/>
            <person name="Amillis S."/>
            <person name="Uchima C.A."/>
            <person name="Anderluh G."/>
            <person name="Asadollahi M."/>
            <person name="Askin M."/>
            <person name="Barry K."/>
            <person name="Battaglia E."/>
            <person name="Bayram O."/>
            <person name="Benocci T."/>
            <person name="Braus-Stromeyer S.A."/>
            <person name="Caldana C."/>
            <person name="Canovas D."/>
            <person name="Cerqueira G.C."/>
            <person name="Chen F."/>
            <person name="Chen W."/>
            <person name="Choi C."/>
            <person name="Clum A."/>
            <person name="Dos Santos R.A."/>
            <person name="Damasio A.R."/>
            <person name="Diallinas G."/>
            <person name="Emri T."/>
            <person name="Fekete E."/>
            <person name="Flipphi M."/>
            <person name="Freyberg S."/>
            <person name="Gallo A."/>
            <person name="Gournas C."/>
            <person name="Habgood R."/>
            <person name="Hainaut M."/>
            <person name="Harispe M.L."/>
            <person name="Henrissat B."/>
            <person name="Hilden K.S."/>
            <person name="Hope R."/>
            <person name="Hossain A."/>
            <person name="Karabika E."/>
            <person name="Karaffa L."/>
            <person name="Karanyi Z."/>
            <person name="Krasevec N."/>
            <person name="Kuo A."/>
            <person name="Kusch H."/>
            <person name="LaButti K."/>
            <person name="Lagendijk E.L."/>
            <person name="Lapidus A."/>
            <person name="Levasseur A."/>
            <person name="Lindquist E."/>
            <person name="Lipzen A."/>
            <person name="Logrieco A.F."/>
            <person name="MacCabe A."/>
            <person name="Maekelae M.R."/>
            <person name="Malavazi I."/>
            <person name="Melin P."/>
            <person name="Meyer V."/>
            <person name="Mielnichuk N."/>
            <person name="Miskei M."/>
            <person name="Molnar A.P."/>
            <person name="Mule G."/>
            <person name="Ngan C.Y."/>
            <person name="Orejas M."/>
            <person name="Orosz E."/>
            <person name="Ouedraogo J.P."/>
            <person name="Overkamp K.M."/>
            <person name="Park H.-S."/>
            <person name="Perrone G."/>
            <person name="Piumi F."/>
            <person name="Punt P.J."/>
            <person name="Ram A.F."/>
            <person name="Ramon A."/>
            <person name="Rauscher S."/>
            <person name="Record E."/>
            <person name="Riano-Pachon D.M."/>
            <person name="Robert V."/>
            <person name="Roehrig J."/>
            <person name="Ruller R."/>
            <person name="Salamov A."/>
            <person name="Salih N.S."/>
            <person name="Samson R.A."/>
            <person name="Sandor E."/>
            <person name="Sanguinetti M."/>
            <person name="Schuetze T."/>
            <person name="Sepcic K."/>
            <person name="Shelest E."/>
            <person name="Sherlock G."/>
            <person name="Sophianopoulou V."/>
            <person name="Squina F.M."/>
            <person name="Sun H."/>
            <person name="Susca A."/>
            <person name="Todd R.B."/>
            <person name="Tsang A."/>
            <person name="Unkles S.E."/>
            <person name="van de Wiele N."/>
            <person name="van Rossen-Uffink D."/>
            <person name="Oliveira J.V."/>
            <person name="Vesth T.C."/>
            <person name="Visser J."/>
            <person name="Yu J.-H."/>
            <person name="Zhou M."/>
            <person name="Andersen M.R."/>
            <person name="Archer D.B."/>
            <person name="Baker S.E."/>
            <person name="Benoit I."/>
            <person name="Brakhage A.A."/>
            <person name="Braus G.H."/>
            <person name="Fischer R."/>
            <person name="Frisvad J.C."/>
            <person name="Goldman G.H."/>
            <person name="Houbraken J."/>
            <person name="Oakley B."/>
            <person name="Pocsi I."/>
            <person name="Scazzocchio C."/>
            <person name="Seiboth B."/>
            <person name="vanKuyk P.A."/>
            <person name="Wortman J."/>
            <person name="Dyer P.S."/>
            <person name="Grigoriev I.V."/>
        </authorList>
    </citation>
    <scope>NUCLEOTIDE SEQUENCE [LARGE SCALE GENOMIC DNA]</scope>
    <source>
        <strain evidence="4">CBS 583.65</strain>
    </source>
</reference>
<dbReference type="AlphaFoldDB" id="A0A1L9PIJ5"/>
<dbReference type="OrthoDB" id="4510694at2759"/>
<feature type="region of interest" description="Disordered" evidence="2">
    <location>
        <begin position="365"/>
        <end position="385"/>
    </location>
</feature>
<dbReference type="EMBL" id="KV878128">
    <property type="protein sequence ID" value="OJJ01266.1"/>
    <property type="molecule type" value="Genomic_DNA"/>
</dbReference>
<dbReference type="STRING" id="1036611.A0A1L9PIJ5"/>
<proteinExistence type="predicted"/>
<keyword evidence="4" id="KW-1185">Reference proteome</keyword>
<gene>
    <name evidence="3" type="ORF">ASPVEDRAFT_626418</name>
</gene>
<keyword evidence="1" id="KW-0175">Coiled coil</keyword>